<evidence type="ECO:0000313" key="2">
    <source>
        <dbReference type="Proteomes" id="UP000325945"/>
    </source>
</evidence>
<protein>
    <submittedName>
        <fullName evidence="1">Uncharacterized protein</fullName>
    </submittedName>
</protein>
<reference evidence="2" key="1">
    <citation type="submission" date="2019-04" db="EMBL/GenBank/DDBJ databases">
        <title>Friends and foes A comparative genomics studyof 23 Aspergillus species from section Flavi.</title>
        <authorList>
            <consortium name="DOE Joint Genome Institute"/>
            <person name="Kjaerbolling I."/>
            <person name="Vesth T."/>
            <person name="Frisvad J.C."/>
            <person name="Nybo J.L."/>
            <person name="Theobald S."/>
            <person name="Kildgaard S."/>
            <person name="Isbrandt T."/>
            <person name="Kuo A."/>
            <person name="Sato A."/>
            <person name="Lyhne E.K."/>
            <person name="Kogle M.E."/>
            <person name="Wiebenga A."/>
            <person name="Kun R.S."/>
            <person name="Lubbers R.J."/>
            <person name="Makela M.R."/>
            <person name="Barry K."/>
            <person name="Chovatia M."/>
            <person name="Clum A."/>
            <person name="Daum C."/>
            <person name="Haridas S."/>
            <person name="He G."/>
            <person name="LaButti K."/>
            <person name="Lipzen A."/>
            <person name="Mondo S."/>
            <person name="Riley R."/>
            <person name="Salamov A."/>
            <person name="Simmons B.A."/>
            <person name="Magnuson J.K."/>
            <person name="Henrissat B."/>
            <person name="Mortensen U.H."/>
            <person name="Larsen T.O."/>
            <person name="Devries R.P."/>
            <person name="Grigoriev I.V."/>
            <person name="Machida M."/>
            <person name="Baker S.E."/>
            <person name="Andersen M.R."/>
        </authorList>
    </citation>
    <scope>NUCLEOTIDE SEQUENCE [LARGE SCALE GENOMIC DNA]</scope>
    <source>
        <strain evidence="2">CBS 130017</strain>
    </source>
</reference>
<dbReference type="EMBL" id="ML741831">
    <property type="protein sequence ID" value="KAE8323312.1"/>
    <property type="molecule type" value="Genomic_DNA"/>
</dbReference>
<sequence length="198" mass="22748">MVRRLHTDSVAGLKDGPTAVCKGYHCALKPMGNSVGAQSIRTQGSCQFLSFRIKVYPFGAANQIRIQRIHVVAMGLSRVRESLGHAEARHLPLQRPYRYVVAGGMSLEGLRHIHHFKLCFHLRHVLLDHRRPNLQQHCRYGDRCTVITDRTLNHLYGDSVVLLGRLSFRREEYMVSLWHHLFYVINRTAIQANLFILS</sequence>
<gene>
    <name evidence="1" type="ORF">BDV39DRAFT_182263</name>
</gene>
<name>A0A5N6WRQ6_9EURO</name>
<organism evidence="1 2">
    <name type="scientific">Aspergillus sergii</name>
    <dbReference type="NCBI Taxonomy" id="1034303"/>
    <lineage>
        <taxon>Eukaryota</taxon>
        <taxon>Fungi</taxon>
        <taxon>Dikarya</taxon>
        <taxon>Ascomycota</taxon>
        <taxon>Pezizomycotina</taxon>
        <taxon>Eurotiomycetes</taxon>
        <taxon>Eurotiomycetidae</taxon>
        <taxon>Eurotiales</taxon>
        <taxon>Aspergillaceae</taxon>
        <taxon>Aspergillus</taxon>
        <taxon>Aspergillus subgen. Circumdati</taxon>
    </lineage>
</organism>
<dbReference type="Proteomes" id="UP000325945">
    <property type="component" value="Unassembled WGS sequence"/>
</dbReference>
<accession>A0A5N6WRQ6</accession>
<evidence type="ECO:0000313" key="1">
    <source>
        <dbReference type="EMBL" id="KAE8323312.1"/>
    </source>
</evidence>
<dbReference type="AlphaFoldDB" id="A0A5N6WRQ6"/>
<keyword evidence="2" id="KW-1185">Reference proteome</keyword>
<proteinExistence type="predicted"/>